<dbReference type="STRING" id="545501.BN997_01576"/>
<name>A0A0A1MRU9_9BACI</name>
<organism evidence="1 2">
    <name type="scientific">Oceanobacillus oncorhynchi</name>
    <dbReference type="NCBI Taxonomy" id="545501"/>
    <lineage>
        <taxon>Bacteria</taxon>
        <taxon>Bacillati</taxon>
        <taxon>Bacillota</taxon>
        <taxon>Bacilli</taxon>
        <taxon>Bacillales</taxon>
        <taxon>Bacillaceae</taxon>
        <taxon>Oceanobacillus</taxon>
    </lineage>
</organism>
<dbReference type="Proteomes" id="UP000040453">
    <property type="component" value="Unassembled WGS sequence"/>
</dbReference>
<reference evidence="1 2" key="1">
    <citation type="submission" date="2014-11" db="EMBL/GenBank/DDBJ databases">
        <authorList>
            <person name="Urmite Genomes Urmite Genomes"/>
        </authorList>
    </citation>
    <scope>NUCLEOTIDE SEQUENCE [LARGE SCALE GENOMIC DNA]</scope>
    <source>
        <strain evidence="1 2">Oc5</strain>
    </source>
</reference>
<accession>A0A0A1MRU9</accession>
<dbReference type="RefSeq" id="WP_042531072.1">
    <property type="nucleotide sequence ID" value="NZ_CDGG01000001.1"/>
</dbReference>
<dbReference type="OrthoDB" id="9781005at2"/>
<evidence type="ECO:0000313" key="1">
    <source>
        <dbReference type="EMBL" id="CEI81731.1"/>
    </source>
</evidence>
<evidence type="ECO:0000313" key="2">
    <source>
        <dbReference type="Proteomes" id="UP000040453"/>
    </source>
</evidence>
<dbReference type="AlphaFoldDB" id="A0A0A1MRU9"/>
<gene>
    <name evidence="1" type="ORF">BN997_01576</name>
</gene>
<protein>
    <submittedName>
        <fullName evidence="1">Uncharacterized protein</fullName>
    </submittedName>
</protein>
<keyword evidence="2" id="KW-1185">Reference proteome</keyword>
<proteinExistence type="predicted"/>
<sequence length="89" mass="10350">MVTPQNKLCQYRGNILDQEFTADPSNQKWVTDIKHLEYSLINKAYLSVIKDLYDGPTVAYQAGYYNNNELVMETSKQPWKQTQMPLFVA</sequence>
<dbReference type="EMBL" id="CDGG01000001">
    <property type="protein sequence ID" value="CEI81731.1"/>
    <property type="molecule type" value="Genomic_DNA"/>
</dbReference>